<dbReference type="Proteomes" id="UP000678499">
    <property type="component" value="Unassembled WGS sequence"/>
</dbReference>
<reference evidence="2" key="1">
    <citation type="submission" date="2020-11" db="EMBL/GenBank/DDBJ databases">
        <authorList>
            <person name="Tran Van P."/>
        </authorList>
    </citation>
    <scope>NUCLEOTIDE SEQUENCE</scope>
</reference>
<dbReference type="AlphaFoldDB" id="A0A7R9GKI5"/>
<accession>A0A7R9GKI5</accession>
<gene>
    <name evidence="2" type="ORF">NMOB1V02_LOCUS11412</name>
</gene>
<feature type="region of interest" description="Disordered" evidence="1">
    <location>
        <begin position="72"/>
        <end position="126"/>
    </location>
</feature>
<feature type="non-terminal residue" evidence="2">
    <location>
        <position position="1"/>
    </location>
</feature>
<dbReference type="EMBL" id="OA888192">
    <property type="protein sequence ID" value="CAD7283801.1"/>
    <property type="molecule type" value="Genomic_DNA"/>
</dbReference>
<proteinExistence type="predicted"/>
<protein>
    <submittedName>
        <fullName evidence="2">Uncharacterized protein</fullName>
    </submittedName>
</protein>
<organism evidence="2">
    <name type="scientific">Notodromas monacha</name>
    <dbReference type="NCBI Taxonomy" id="399045"/>
    <lineage>
        <taxon>Eukaryota</taxon>
        <taxon>Metazoa</taxon>
        <taxon>Ecdysozoa</taxon>
        <taxon>Arthropoda</taxon>
        <taxon>Crustacea</taxon>
        <taxon>Oligostraca</taxon>
        <taxon>Ostracoda</taxon>
        <taxon>Podocopa</taxon>
        <taxon>Podocopida</taxon>
        <taxon>Cypridocopina</taxon>
        <taxon>Cypridoidea</taxon>
        <taxon>Cyprididae</taxon>
        <taxon>Notodromas</taxon>
    </lineage>
</organism>
<feature type="compositionally biased region" description="Basic and acidic residues" evidence="1">
    <location>
        <begin position="87"/>
        <end position="121"/>
    </location>
</feature>
<evidence type="ECO:0000256" key="1">
    <source>
        <dbReference type="SAM" id="MobiDB-lite"/>
    </source>
</evidence>
<evidence type="ECO:0000313" key="3">
    <source>
        <dbReference type="Proteomes" id="UP000678499"/>
    </source>
</evidence>
<name>A0A7R9GKI5_9CRUS</name>
<keyword evidence="3" id="KW-1185">Reference proteome</keyword>
<sequence>RGNGRIPTLDRRVFNKQPWVRKGFQTFKDLYSPVYRRWPMPFKVKSSSAIPTSCFPQVAQMRLPASNNKLRDTVKVKGGPGLRRLNRRDESGDRQEKLSDARCGTKETGGRTEDPRDKAEQDPPTNLSCAAEEGVALGSCVADGRRLPGGRECGRTARLLERAALRVGCPRKSQVSSRSIVLTTNRMGTESKATFAYKQRHLHIIFISHHSSLLGAYSEHVCTANALESERSRCGVMDRALSMGT</sequence>
<evidence type="ECO:0000313" key="2">
    <source>
        <dbReference type="EMBL" id="CAD7283801.1"/>
    </source>
</evidence>
<dbReference type="EMBL" id="CAJPEX010006155">
    <property type="protein sequence ID" value="CAG0923953.1"/>
    <property type="molecule type" value="Genomic_DNA"/>
</dbReference>